<reference evidence="5" key="1">
    <citation type="submission" date="2025-08" db="UniProtKB">
        <authorList>
            <consortium name="Ensembl"/>
        </authorList>
    </citation>
    <scope>IDENTIFICATION</scope>
</reference>
<feature type="coiled-coil region" evidence="3">
    <location>
        <begin position="15"/>
        <end position="153"/>
    </location>
</feature>
<dbReference type="AlphaFoldDB" id="A0A8C6UQR0"/>
<feature type="domain" description="IF rod" evidence="4">
    <location>
        <begin position="11"/>
        <end position="333"/>
    </location>
</feature>
<dbReference type="GO" id="GO:0042383">
    <property type="term" value="C:sarcolemma"/>
    <property type="evidence" value="ECO:0007669"/>
    <property type="project" value="TreeGrafter"/>
</dbReference>
<dbReference type="GO" id="GO:0005200">
    <property type="term" value="F:structural constituent of cytoskeleton"/>
    <property type="evidence" value="ECO:0007669"/>
    <property type="project" value="InterPro"/>
</dbReference>
<dbReference type="GO" id="GO:0019215">
    <property type="term" value="F:intermediate filament binding"/>
    <property type="evidence" value="ECO:0007669"/>
    <property type="project" value="TreeGrafter"/>
</dbReference>
<dbReference type="GO" id="GO:0005882">
    <property type="term" value="C:intermediate filament"/>
    <property type="evidence" value="ECO:0007669"/>
    <property type="project" value="UniProtKB-KW"/>
</dbReference>
<evidence type="ECO:0000313" key="5">
    <source>
        <dbReference type="Ensembl" id="ENSNMLP00000036536.1"/>
    </source>
</evidence>
<dbReference type="GO" id="GO:0008307">
    <property type="term" value="F:structural constituent of muscle"/>
    <property type="evidence" value="ECO:0007669"/>
    <property type="project" value="InterPro"/>
</dbReference>
<dbReference type="SUPFAM" id="SSF64593">
    <property type="entry name" value="Intermediate filament protein, coiled coil region"/>
    <property type="match status" value="2"/>
</dbReference>
<dbReference type="GO" id="GO:0043034">
    <property type="term" value="C:costamere"/>
    <property type="evidence" value="ECO:0007669"/>
    <property type="project" value="TreeGrafter"/>
</dbReference>
<evidence type="ECO:0000313" key="6">
    <source>
        <dbReference type="Proteomes" id="UP000694523"/>
    </source>
</evidence>
<dbReference type="InterPro" id="IPR030634">
    <property type="entry name" value="SYNM"/>
</dbReference>
<dbReference type="SMART" id="SM01391">
    <property type="entry name" value="Filament"/>
    <property type="match status" value="1"/>
</dbReference>
<feature type="coiled-coil region" evidence="3">
    <location>
        <begin position="187"/>
        <end position="281"/>
    </location>
</feature>
<dbReference type="GO" id="GO:0060053">
    <property type="term" value="C:neurofilament cytoskeleton"/>
    <property type="evidence" value="ECO:0007669"/>
    <property type="project" value="TreeGrafter"/>
</dbReference>
<keyword evidence="1" id="KW-0403">Intermediate filament</keyword>
<dbReference type="PROSITE" id="PS51842">
    <property type="entry name" value="IF_ROD_2"/>
    <property type="match status" value="1"/>
</dbReference>
<evidence type="ECO:0000256" key="3">
    <source>
        <dbReference type="SAM" id="Coils"/>
    </source>
</evidence>
<keyword evidence="6" id="KW-1185">Reference proteome</keyword>
<dbReference type="InterPro" id="IPR039008">
    <property type="entry name" value="IF_rod_dom"/>
</dbReference>
<proteinExistence type="predicted"/>
<dbReference type="Proteomes" id="UP000694523">
    <property type="component" value="Unplaced"/>
</dbReference>
<protein>
    <recommendedName>
        <fullName evidence="4">IF rod domain-containing protein</fullName>
    </recommendedName>
</protein>
<dbReference type="PANTHER" id="PTHR47136">
    <property type="entry name" value="SYNEMIN"/>
    <property type="match status" value="1"/>
</dbReference>
<dbReference type="Ensembl" id="ENSNMLT00000040693.1">
    <property type="protein sequence ID" value="ENSNMLP00000036536.1"/>
    <property type="gene ID" value="ENSNMLG00000022651.1"/>
</dbReference>
<dbReference type="GO" id="GO:0017166">
    <property type="term" value="F:vinculin binding"/>
    <property type="evidence" value="ECO:0007669"/>
    <property type="project" value="TreeGrafter"/>
</dbReference>
<evidence type="ECO:0000259" key="4">
    <source>
        <dbReference type="PROSITE" id="PS51842"/>
    </source>
</evidence>
<sequence>MLPFKRTFEPEKRQLQELNCRLAQYLNRTKQLEQENASLLGEIGQLRQTRARERQEPAYKAEMRELRRAVEQLSSEKSQAEMERERLRRELQAARSLCEEQTGACRDVAGELRGCALELDVAHKTNEELQQRLFQLEGECQRLEEAHRRETEMAPALHAFPAGSPAVSVDDVQEFAFGLSEGWVKTFDMYQQKVEEMERAVREDQARLRDMEREKVAYAAELERTRAEAQRHEQAQMRLEQELADMQHKFQTDFGEYQMIIDELQREREMMAHSIEQKMVEHEQLLKHKMDLGLELAAYRVLIVSVRTKVRTKSLVCANIMLTLLTPKSMLLR</sequence>
<evidence type="ECO:0000256" key="1">
    <source>
        <dbReference type="ARBA" id="ARBA00022754"/>
    </source>
</evidence>
<name>A0A8C6UQR0_9GOBI</name>
<evidence type="ECO:0000256" key="2">
    <source>
        <dbReference type="ARBA" id="ARBA00023054"/>
    </source>
</evidence>
<dbReference type="GO" id="GO:0045104">
    <property type="term" value="P:intermediate filament cytoskeleton organization"/>
    <property type="evidence" value="ECO:0007669"/>
    <property type="project" value="InterPro"/>
</dbReference>
<reference evidence="5" key="2">
    <citation type="submission" date="2025-09" db="UniProtKB">
        <authorList>
            <consortium name="Ensembl"/>
        </authorList>
    </citation>
    <scope>IDENTIFICATION</scope>
</reference>
<organism evidence="5 6">
    <name type="scientific">Neogobius melanostomus</name>
    <name type="common">round goby</name>
    <dbReference type="NCBI Taxonomy" id="47308"/>
    <lineage>
        <taxon>Eukaryota</taxon>
        <taxon>Metazoa</taxon>
        <taxon>Chordata</taxon>
        <taxon>Craniata</taxon>
        <taxon>Vertebrata</taxon>
        <taxon>Euteleostomi</taxon>
        <taxon>Actinopterygii</taxon>
        <taxon>Neopterygii</taxon>
        <taxon>Teleostei</taxon>
        <taxon>Neoteleostei</taxon>
        <taxon>Acanthomorphata</taxon>
        <taxon>Gobiaria</taxon>
        <taxon>Gobiiformes</taxon>
        <taxon>Gobioidei</taxon>
        <taxon>Gobiidae</taxon>
        <taxon>Benthophilinae</taxon>
        <taxon>Neogobiini</taxon>
        <taxon>Neogobius</taxon>
    </lineage>
</organism>
<dbReference type="Pfam" id="PF00038">
    <property type="entry name" value="Filament"/>
    <property type="match status" value="2"/>
</dbReference>
<dbReference type="PANTHER" id="PTHR47136:SF1">
    <property type="entry name" value="SYNEMIN"/>
    <property type="match status" value="1"/>
</dbReference>
<dbReference type="GO" id="GO:0031443">
    <property type="term" value="P:fast-twitch skeletal muscle fiber contraction"/>
    <property type="evidence" value="ECO:0007669"/>
    <property type="project" value="TreeGrafter"/>
</dbReference>
<dbReference type="Gene3D" id="1.20.5.170">
    <property type="match status" value="1"/>
</dbReference>
<dbReference type="Gene3D" id="1.20.5.1160">
    <property type="entry name" value="Vasodilator-stimulated phosphoprotein"/>
    <property type="match status" value="1"/>
</dbReference>
<accession>A0A8C6UQR0</accession>
<keyword evidence="2 3" id="KW-0175">Coiled coil</keyword>